<sequence>ARFHGKDWNAKLQRKYYDFLLDHRFSPTEQYGQILSPRQDMKYCLDRGMNTVYLYSVDGDQDKPTKALMDKIKPGYEKVRDMGALDYALVYIGDETSKWDLMRRFSNAIRLKCPELMIMIGGSFPRKELDGVIDIYDPQIGGKSKTYGLSEEMTGKIAASQARGERFFWYDAAGPMLPYPNVQCEEPLIASRAVFWMTWKYGVTGFEYYCYAIWDYNMPTKAGKRWPDKPFNSRGWGKTNGDGMLYYPGPDGPFSSVRFENIRDGIEDWESHFVLRDYVEALEKKGPRGADAKLIAKAKKLLKVPDEVVKDLKTWTWEPAVLLAARRDLGETIEAFAKRVSEKEMMAVRLGRFRAQTKRQRAMLKTRAAQARKESKQ</sequence>
<comment type="caution">
    <text evidence="2">The sequence shown here is derived from an EMBL/GenBank/DDBJ whole genome shotgun (WGS) entry which is preliminary data.</text>
</comment>
<accession>A0A0F9BVJ9</accession>
<reference evidence="2" key="1">
    <citation type="journal article" date="2015" name="Nature">
        <title>Complex archaea that bridge the gap between prokaryotes and eukaryotes.</title>
        <authorList>
            <person name="Spang A."/>
            <person name="Saw J.H."/>
            <person name="Jorgensen S.L."/>
            <person name="Zaremba-Niedzwiedzka K."/>
            <person name="Martijn J."/>
            <person name="Lind A.E."/>
            <person name="van Eijk R."/>
            <person name="Schleper C."/>
            <person name="Guy L."/>
            <person name="Ettema T.J."/>
        </authorList>
    </citation>
    <scope>NUCLEOTIDE SEQUENCE</scope>
</reference>
<dbReference type="Pfam" id="PF13320">
    <property type="entry name" value="GH123_cat"/>
    <property type="match status" value="1"/>
</dbReference>
<feature type="domain" description="Glycoside hydrolase 123 catalytic" evidence="1">
    <location>
        <begin position="45"/>
        <end position="270"/>
    </location>
</feature>
<proteinExistence type="predicted"/>
<name>A0A0F9BVJ9_9ZZZZ</name>
<organism evidence="2">
    <name type="scientific">marine sediment metagenome</name>
    <dbReference type="NCBI Taxonomy" id="412755"/>
    <lineage>
        <taxon>unclassified sequences</taxon>
        <taxon>metagenomes</taxon>
        <taxon>ecological metagenomes</taxon>
    </lineage>
</organism>
<dbReference type="EMBL" id="LAZR01047363">
    <property type="protein sequence ID" value="KKK94399.1"/>
    <property type="molecule type" value="Genomic_DNA"/>
</dbReference>
<evidence type="ECO:0000259" key="1">
    <source>
        <dbReference type="Pfam" id="PF13320"/>
    </source>
</evidence>
<dbReference type="InterPro" id="IPR025150">
    <property type="entry name" value="GH123_cat"/>
</dbReference>
<dbReference type="AlphaFoldDB" id="A0A0F9BVJ9"/>
<protein>
    <recommendedName>
        <fullName evidence="1">Glycoside hydrolase 123 catalytic domain-containing protein</fullName>
    </recommendedName>
</protein>
<evidence type="ECO:0000313" key="2">
    <source>
        <dbReference type="EMBL" id="KKK94399.1"/>
    </source>
</evidence>
<feature type="non-terminal residue" evidence="2">
    <location>
        <position position="1"/>
    </location>
</feature>
<gene>
    <name evidence="2" type="ORF">LCGC14_2683250</name>
</gene>